<protein>
    <submittedName>
        <fullName evidence="6">Glycosyltransferase</fullName>
    </submittedName>
</protein>
<evidence type="ECO:0000256" key="1">
    <source>
        <dbReference type="ARBA" id="ARBA00004776"/>
    </source>
</evidence>
<evidence type="ECO:0000259" key="5">
    <source>
        <dbReference type="Pfam" id="PF00535"/>
    </source>
</evidence>
<comment type="similarity">
    <text evidence="2">Belongs to the glycosyltransferase 2 family.</text>
</comment>
<keyword evidence="4" id="KW-0808">Transferase</keyword>
<dbReference type="InterPro" id="IPR029044">
    <property type="entry name" value="Nucleotide-diphossugar_trans"/>
</dbReference>
<name>A0A9D1EMG4_9FIRM</name>
<proteinExistence type="inferred from homology"/>
<dbReference type="EMBL" id="DVHU01000113">
    <property type="protein sequence ID" value="HIR94264.1"/>
    <property type="molecule type" value="Genomic_DNA"/>
</dbReference>
<organism evidence="6 7">
    <name type="scientific">Candidatus Egerieimonas intestinavium</name>
    <dbReference type="NCBI Taxonomy" id="2840777"/>
    <lineage>
        <taxon>Bacteria</taxon>
        <taxon>Bacillati</taxon>
        <taxon>Bacillota</taxon>
        <taxon>Clostridia</taxon>
        <taxon>Lachnospirales</taxon>
        <taxon>Lachnospiraceae</taxon>
        <taxon>Lachnospiraceae incertae sedis</taxon>
        <taxon>Candidatus Egerieimonas</taxon>
    </lineage>
</organism>
<evidence type="ECO:0000256" key="4">
    <source>
        <dbReference type="ARBA" id="ARBA00022679"/>
    </source>
</evidence>
<dbReference type="PANTHER" id="PTHR43179">
    <property type="entry name" value="RHAMNOSYLTRANSFERASE WBBL"/>
    <property type="match status" value="1"/>
</dbReference>
<dbReference type="Pfam" id="PF00535">
    <property type="entry name" value="Glycos_transf_2"/>
    <property type="match status" value="1"/>
</dbReference>
<feature type="domain" description="Glycosyltransferase 2-like" evidence="5">
    <location>
        <begin position="68"/>
        <end position="181"/>
    </location>
</feature>
<evidence type="ECO:0000256" key="3">
    <source>
        <dbReference type="ARBA" id="ARBA00022676"/>
    </source>
</evidence>
<evidence type="ECO:0000313" key="7">
    <source>
        <dbReference type="Proteomes" id="UP000886841"/>
    </source>
</evidence>
<dbReference type="SUPFAM" id="SSF53448">
    <property type="entry name" value="Nucleotide-diphospho-sugar transferases"/>
    <property type="match status" value="2"/>
</dbReference>
<evidence type="ECO:0000313" key="6">
    <source>
        <dbReference type="EMBL" id="HIR94264.1"/>
    </source>
</evidence>
<evidence type="ECO:0000256" key="2">
    <source>
        <dbReference type="ARBA" id="ARBA00006739"/>
    </source>
</evidence>
<comment type="pathway">
    <text evidence="1">Cell wall biogenesis; cell wall polysaccharide biosynthesis.</text>
</comment>
<keyword evidence="3" id="KW-0328">Glycosyltransferase</keyword>
<dbReference type="PANTHER" id="PTHR43179:SF12">
    <property type="entry name" value="GALACTOFURANOSYLTRANSFERASE GLFT2"/>
    <property type="match status" value="1"/>
</dbReference>
<sequence>MKLPSAYQLKRGYEYFRKHGIKQFLRRFQEKTGIVETEYPGWFQEHRASEDELKRQKGKSFSRKYLFSFIVPAYQTPEPYLRELVESLRAQTYENWELCLADGSPDGATLEAVMESYQDPRLRYRHLKENYGISGNTNQALEMARGDFLVLADHDDLLEPDALYWMMEILEEEPETDAIYTDEGKITMDGDRLFDPHFKSDFNWWLLRSNNYICHIFAVRATVGRQVGGFQAEYDGAQDYDYILKCCERARHVAHIPRILYHWRAHPGSTAGDPASKSYAYEAGCRALNAHYKRMGIQACAEYTGLPGRYRTHFLVQGNPQVVVLLTYTGIERELLACVEALREGTSYQNWSLWVLAGSRQRISQEVVDRLKEVRLFQGEKASLTELWNQAAQVCGGNYLIFINGAYRPYRCDWLEELLGQCSQEQVGIVGGKLLYKNRRICQAGVYMGMYGVAGNASEGAKYLDEGYSARTISNRNVSAVTEVVMTRRQVWEQLGGIRPGYRSYLGMADYCLRAGQLGWQTVYTPYLQLRSFRSMPKKGVVCRWKEEEGRRFQKDWKEFLEQGDPFYSPNLSLAGPDYRFRRRDENI</sequence>
<accession>A0A9D1EMG4</accession>
<dbReference type="AlphaFoldDB" id="A0A9D1EMG4"/>
<dbReference type="GO" id="GO:0016757">
    <property type="term" value="F:glycosyltransferase activity"/>
    <property type="evidence" value="ECO:0007669"/>
    <property type="project" value="UniProtKB-KW"/>
</dbReference>
<dbReference type="InterPro" id="IPR001173">
    <property type="entry name" value="Glyco_trans_2-like"/>
</dbReference>
<reference evidence="6" key="1">
    <citation type="submission" date="2020-10" db="EMBL/GenBank/DDBJ databases">
        <authorList>
            <person name="Gilroy R."/>
        </authorList>
    </citation>
    <scope>NUCLEOTIDE SEQUENCE</scope>
    <source>
        <strain evidence="6">ChiSxjej1B13-7041</strain>
    </source>
</reference>
<dbReference type="Gene3D" id="3.90.550.10">
    <property type="entry name" value="Spore Coat Polysaccharide Biosynthesis Protein SpsA, Chain A"/>
    <property type="match status" value="2"/>
</dbReference>
<dbReference type="Proteomes" id="UP000886841">
    <property type="component" value="Unassembled WGS sequence"/>
</dbReference>
<dbReference type="CDD" id="cd04184">
    <property type="entry name" value="GT2_RfbC_Mx_like"/>
    <property type="match status" value="1"/>
</dbReference>
<gene>
    <name evidence="6" type="ORF">IAB98_12680</name>
</gene>
<reference evidence="6" key="2">
    <citation type="journal article" date="2021" name="PeerJ">
        <title>Extensive microbial diversity within the chicken gut microbiome revealed by metagenomics and culture.</title>
        <authorList>
            <person name="Gilroy R."/>
            <person name="Ravi A."/>
            <person name="Getino M."/>
            <person name="Pursley I."/>
            <person name="Horton D.L."/>
            <person name="Alikhan N.F."/>
            <person name="Baker D."/>
            <person name="Gharbi K."/>
            <person name="Hall N."/>
            <person name="Watson M."/>
            <person name="Adriaenssens E.M."/>
            <person name="Foster-Nyarko E."/>
            <person name="Jarju S."/>
            <person name="Secka A."/>
            <person name="Antonio M."/>
            <person name="Oren A."/>
            <person name="Chaudhuri R.R."/>
            <person name="La Ragione R."/>
            <person name="Hildebrand F."/>
            <person name="Pallen M.J."/>
        </authorList>
    </citation>
    <scope>NUCLEOTIDE SEQUENCE</scope>
    <source>
        <strain evidence="6">ChiSxjej1B13-7041</strain>
    </source>
</reference>
<comment type="caution">
    <text evidence="6">The sequence shown here is derived from an EMBL/GenBank/DDBJ whole genome shotgun (WGS) entry which is preliminary data.</text>
</comment>